<dbReference type="SUPFAM" id="SSF117281">
    <property type="entry name" value="Kelch motif"/>
    <property type="match status" value="1"/>
</dbReference>
<dbReference type="InterPro" id="IPR015915">
    <property type="entry name" value="Kelch-typ_b-propeller"/>
</dbReference>
<protein>
    <recommendedName>
        <fullName evidence="8">Kelch domain-containing protein 8B</fullName>
    </recommendedName>
</protein>
<evidence type="ECO:0000256" key="9">
    <source>
        <dbReference type="ARBA" id="ARBA00045748"/>
    </source>
</evidence>
<accession>A0AAD8ZMK4</accession>
<evidence type="ECO:0000313" key="10">
    <source>
        <dbReference type="EMBL" id="KAK1801519.1"/>
    </source>
</evidence>
<dbReference type="AlphaFoldDB" id="A0AAD8ZMK4"/>
<organism evidence="10 11">
    <name type="scientific">Electrophorus voltai</name>
    <dbReference type="NCBI Taxonomy" id="2609070"/>
    <lineage>
        <taxon>Eukaryota</taxon>
        <taxon>Metazoa</taxon>
        <taxon>Chordata</taxon>
        <taxon>Craniata</taxon>
        <taxon>Vertebrata</taxon>
        <taxon>Euteleostomi</taxon>
        <taxon>Actinopterygii</taxon>
        <taxon>Neopterygii</taxon>
        <taxon>Teleostei</taxon>
        <taxon>Ostariophysi</taxon>
        <taxon>Gymnotiformes</taxon>
        <taxon>Gymnotoidei</taxon>
        <taxon>Gymnotidae</taxon>
        <taxon>Electrophorus</taxon>
    </lineage>
</organism>
<evidence type="ECO:0000256" key="3">
    <source>
        <dbReference type="ARBA" id="ARBA00022441"/>
    </source>
</evidence>
<evidence type="ECO:0000313" key="11">
    <source>
        <dbReference type="Proteomes" id="UP001239994"/>
    </source>
</evidence>
<dbReference type="GO" id="GO:0110070">
    <property type="term" value="C:cellularization cleavage furrow"/>
    <property type="evidence" value="ECO:0007669"/>
    <property type="project" value="TreeGrafter"/>
</dbReference>
<keyword evidence="5" id="KW-0132">Cell division</keyword>
<gene>
    <name evidence="10" type="ORF">P4O66_004581</name>
</gene>
<dbReference type="PANTHER" id="PTHR46260">
    <property type="entry name" value="RING-TYPE DOMAIN-CONTAINING PROTEIN"/>
    <property type="match status" value="1"/>
</dbReference>
<keyword evidence="3" id="KW-0880">Kelch repeat</keyword>
<comment type="function">
    <text evidence="9">Involved in pinching off the separated nuclei at the cleavage furrow and in cytokinesis. Required for mitotic integrity and maintenance of chromosomal stability. Protects cells against mitotic errors, centrosomal amplification, micronucleus formation and aneuploidy. Plays a key role of midbody function involving abscission of the daughter cells during cytokinesis and appropriate chromosomal and nuclear segregation into the daughter cells.</text>
</comment>
<sequence length="216" mass="22841">MPVPEMALSPAKSLRWEAFPGMAVPRVYCASALVAGRLYVLGGCGEGGTLLDSAEVLDLESQSWCRLPPLPTARAGASAVALGDQLVVLGGMDVQQNPLASVEVYHPDEGKWERKDGLGQASMGIAALERVCLDTRAVRLQPAGVVLSSSNKIDQRQAKLWVGAVVTHRYASVPHPGDQMAPLPPADPATLPPPTHPPVCWAQRNATPLCREGVNS</sequence>
<keyword evidence="6" id="KW-0677">Repeat</keyword>
<dbReference type="PANTHER" id="PTHR46260:SF2">
    <property type="entry name" value="KELCH DOMAIN-CONTAINING PROTEIN 8B"/>
    <property type="match status" value="1"/>
</dbReference>
<dbReference type="GO" id="GO:0045171">
    <property type="term" value="C:intercellular bridge"/>
    <property type="evidence" value="ECO:0007669"/>
    <property type="project" value="TreeGrafter"/>
</dbReference>
<dbReference type="Pfam" id="PF01344">
    <property type="entry name" value="Kelch_1"/>
    <property type="match status" value="2"/>
</dbReference>
<dbReference type="Proteomes" id="UP001239994">
    <property type="component" value="Unassembled WGS sequence"/>
</dbReference>
<evidence type="ECO:0000256" key="1">
    <source>
        <dbReference type="ARBA" id="ARBA00004214"/>
    </source>
</evidence>
<evidence type="ECO:0000256" key="6">
    <source>
        <dbReference type="ARBA" id="ARBA00022737"/>
    </source>
</evidence>
<reference evidence="10" key="1">
    <citation type="submission" date="2023-03" db="EMBL/GenBank/DDBJ databases">
        <title>Electrophorus voltai genome.</title>
        <authorList>
            <person name="Bian C."/>
        </authorList>
    </citation>
    <scope>NUCLEOTIDE SEQUENCE</scope>
    <source>
        <strain evidence="10">CB-2022</strain>
        <tissue evidence="10">Muscle</tissue>
    </source>
</reference>
<dbReference type="SMART" id="SM00612">
    <property type="entry name" value="Kelch"/>
    <property type="match status" value="2"/>
</dbReference>
<dbReference type="EMBL" id="JAROKS010000008">
    <property type="protein sequence ID" value="KAK1801519.1"/>
    <property type="molecule type" value="Genomic_DNA"/>
</dbReference>
<dbReference type="GO" id="GO:0140014">
    <property type="term" value="P:mitotic nuclear division"/>
    <property type="evidence" value="ECO:0007669"/>
    <property type="project" value="TreeGrafter"/>
</dbReference>
<evidence type="ECO:0000256" key="5">
    <source>
        <dbReference type="ARBA" id="ARBA00022618"/>
    </source>
</evidence>
<dbReference type="GO" id="GO:1902410">
    <property type="term" value="P:mitotic cytokinetic process"/>
    <property type="evidence" value="ECO:0007669"/>
    <property type="project" value="TreeGrafter"/>
</dbReference>
<keyword evidence="4" id="KW-0963">Cytoplasm</keyword>
<proteinExistence type="predicted"/>
<dbReference type="InterPro" id="IPR006652">
    <property type="entry name" value="Kelch_1"/>
</dbReference>
<evidence type="ECO:0000256" key="8">
    <source>
        <dbReference type="ARBA" id="ARBA00041086"/>
    </source>
</evidence>
<comment type="subcellular location">
    <subcellularLocation>
        <location evidence="2">Cytoplasm</location>
    </subcellularLocation>
    <subcellularLocation>
        <location evidence="1">Midbody</location>
    </subcellularLocation>
</comment>
<dbReference type="GO" id="GO:0098813">
    <property type="term" value="P:nuclear chromosome segregation"/>
    <property type="evidence" value="ECO:0007669"/>
    <property type="project" value="TreeGrafter"/>
</dbReference>
<evidence type="ECO:0000256" key="7">
    <source>
        <dbReference type="ARBA" id="ARBA00023306"/>
    </source>
</evidence>
<keyword evidence="7" id="KW-0131">Cell cycle</keyword>
<dbReference type="Gene3D" id="2.120.10.80">
    <property type="entry name" value="Kelch-type beta propeller"/>
    <property type="match status" value="1"/>
</dbReference>
<dbReference type="InterPro" id="IPR051746">
    <property type="entry name" value="Kelch_domain_containing_8"/>
</dbReference>
<evidence type="ECO:0000256" key="4">
    <source>
        <dbReference type="ARBA" id="ARBA00022490"/>
    </source>
</evidence>
<comment type="caution">
    <text evidence="10">The sequence shown here is derived from an EMBL/GenBank/DDBJ whole genome shotgun (WGS) entry which is preliminary data.</text>
</comment>
<dbReference type="GO" id="GO:0005737">
    <property type="term" value="C:cytoplasm"/>
    <property type="evidence" value="ECO:0007669"/>
    <property type="project" value="UniProtKB-SubCell"/>
</dbReference>
<name>A0AAD8ZMK4_9TELE</name>
<keyword evidence="11" id="KW-1185">Reference proteome</keyword>
<dbReference type="GO" id="GO:0030496">
    <property type="term" value="C:midbody"/>
    <property type="evidence" value="ECO:0007669"/>
    <property type="project" value="UniProtKB-SubCell"/>
</dbReference>
<evidence type="ECO:0000256" key="2">
    <source>
        <dbReference type="ARBA" id="ARBA00004496"/>
    </source>
</evidence>